<proteinExistence type="predicted"/>
<dbReference type="RefSeq" id="WP_136369793.1">
    <property type="nucleotide sequence ID" value="NZ_SSOB01000011.1"/>
</dbReference>
<keyword evidence="2" id="KW-0808">Transferase</keyword>
<dbReference type="CDD" id="cd05403">
    <property type="entry name" value="NT_KNTase_like"/>
    <property type="match status" value="1"/>
</dbReference>
<accession>A0A4S4BYL0</accession>
<keyword evidence="3" id="KW-1185">Reference proteome</keyword>
<evidence type="ECO:0000259" key="1">
    <source>
        <dbReference type="Pfam" id="PF01909"/>
    </source>
</evidence>
<evidence type="ECO:0000313" key="3">
    <source>
        <dbReference type="Proteomes" id="UP000310636"/>
    </source>
</evidence>
<protein>
    <submittedName>
        <fullName evidence="2">Nucleotidyltransferase domain-containing protein</fullName>
    </submittedName>
</protein>
<dbReference type="SUPFAM" id="SSF81301">
    <property type="entry name" value="Nucleotidyltransferase"/>
    <property type="match status" value="1"/>
</dbReference>
<sequence>MHDNHRRALDALAAQLQRAPDMLGLITAGSVAQGRARESSDVDVFLLVTDEAYERRKRNNDLTYFNREVCDYEGGYIDGKIVSLELLQQAEARGSEPTRAAFAGSEVVFSRLPGLQAIVDRIPIYPEGGGQDERCVSALSFGNAACPVRRPNRSCP</sequence>
<dbReference type="AlphaFoldDB" id="A0A4S4BYL0"/>
<dbReference type="InterPro" id="IPR043519">
    <property type="entry name" value="NT_sf"/>
</dbReference>
<dbReference type="EMBL" id="SSOB01000011">
    <property type="protein sequence ID" value="THF80356.1"/>
    <property type="molecule type" value="Genomic_DNA"/>
</dbReference>
<name>A0A4S4BYL0_9BACL</name>
<feature type="domain" description="Polymerase nucleotidyl transferase" evidence="1">
    <location>
        <begin position="24"/>
        <end position="61"/>
    </location>
</feature>
<dbReference type="Pfam" id="PF01909">
    <property type="entry name" value="NTP_transf_2"/>
    <property type="match status" value="1"/>
</dbReference>
<dbReference type="OrthoDB" id="192359at2"/>
<reference evidence="2 3" key="1">
    <citation type="submission" date="2019-04" db="EMBL/GenBank/DDBJ databases">
        <title>Cohnella sp. nov. isolated from preserved vegetables.</title>
        <authorList>
            <person name="Lin S.-Y."/>
            <person name="Hung M.-H."/>
            <person name="Young C.-C."/>
        </authorList>
    </citation>
    <scope>NUCLEOTIDE SEQUENCE [LARGE SCALE GENOMIC DNA]</scope>
    <source>
        <strain evidence="2 3">CC-MHH1044</strain>
    </source>
</reference>
<dbReference type="Proteomes" id="UP000310636">
    <property type="component" value="Unassembled WGS sequence"/>
</dbReference>
<dbReference type="GO" id="GO:0016779">
    <property type="term" value="F:nucleotidyltransferase activity"/>
    <property type="evidence" value="ECO:0007669"/>
    <property type="project" value="InterPro"/>
</dbReference>
<gene>
    <name evidence="2" type="ORF">E6C55_10760</name>
</gene>
<evidence type="ECO:0000313" key="2">
    <source>
        <dbReference type="EMBL" id="THF80356.1"/>
    </source>
</evidence>
<dbReference type="Gene3D" id="3.30.460.10">
    <property type="entry name" value="Beta Polymerase, domain 2"/>
    <property type="match status" value="1"/>
</dbReference>
<dbReference type="InterPro" id="IPR002934">
    <property type="entry name" value="Polymerase_NTP_transf_dom"/>
</dbReference>
<organism evidence="2 3">
    <name type="scientific">Cohnella fermenti</name>
    <dbReference type="NCBI Taxonomy" id="2565925"/>
    <lineage>
        <taxon>Bacteria</taxon>
        <taxon>Bacillati</taxon>
        <taxon>Bacillota</taxon>
        <taxon>Bacilli</taxon>
        <taxon>Bacillales</taxon>
        <taxon>Paenibacillaceae</taxon>
        <taxon>Cohnella</taxon>
    </lineage>
</organism>
<comment type="caution">
    <text evidence="2">The sequence shown here is derived from an EMBL/GenBank/DDBJ whole genome shotgun (WGS) entry which is preliminary data.</text>
</comment>